<protein>
    <submittedName>
        <fullName evidence="2">Uncharacterized protein</fullName>
    </submittedName>
</protein>
<evidence type="ECO:0000313" key="3">
    <source>
        <dbReference type="Proteomes" id="UP001519921"/>
    </source>
</evidence>
<sequence length="307" mass="35712">MKLILKEKKHIIYLSILTLIIVGSIIFILLINKNKYLQTISPLTSSKNIDFDLTGDSKNDTIKLIKRDNTFDINIDYHNTNIFLSSKIKDNVLFNISNSWPIKIYLYDISRDLRPEIILQGTKNNKSMCYVFNFYEEDFYNLYSSDKNVFGILDSNNTKTPQCYSLLSSKGISSLNSFMLINNKVLDTTKDSKNIPSFNNVISFINLIEAPYELDSLPNIFSSSITNNELSVLWNLDKENYSYYFQDGFFYDYEWDTSGNPISLKWRLTFERSRLKSSETDKNELVLSLDCHLNDSNYNITSIEKLK</sequence>
<accession>A0ABS7AKG8</accession>
<keyword evidence="3" id="KW-1185">Reference proteome</keyword>
<comment type="caution">
    <text evidence="2">The sequence shown here is derived from an EMBL/GenBank/DDBJ whole genome shotgun (WGS) entry which is preliminary data.</text>
</comment>
<dbReference type="EMBL" id="JAHXPT010000002">
    <property type="protein sequence ID" value="MBW6409163.1"/>
    <property type="molecule type" value="Genomic_DNA"/>
</dbReference>
<name>A0ABS7AKG8_9CLOT</name>
<proteinExistence type="predicted"/>
<keyword evidence="1" id="KW-0812">Transmembrane</keyword>
<reference evidence="2 3" key="1">
    <citation type="submission" date="2021-07" db="EMBL/GenBank/DDBJ databases">
        <title>Clostridium weizhouense sp. nov., an anaerobic bacterium isolated from activated sludge of Petroleum wastewater.</title>
        <authorList>
            <person name="Li Q."/>
        </authorList>
    </citation>
    <scope>NUCLEOTIDE SEQUENCE [LARGE SCALE GENOMIC DNA]</scope>
    <source>
        <strain evidence="2 3">YB-6</strain>
    </source>
</reference>
<keyword evidence="1" id="KW-0472">Membrane</keyword>
<gene>
    <name evidence="2" type="ORF">KYD98_03590</name>
</gene>
<organism evidence="2 3">
    <name type="scientific">Clostridium weizhouense</name>
    <dbReference type="NCBI Taxonomy" id="2859781"/>
    <lineage>
        <taxon>Bacteria</taxon>
        <taxon>Bacillati</taxon>
        <taxon>Bacillota</taxon>
        <taxon>Clostridia</taxon>
        <taxon>Eubacteriales</taxon>
        <taxon>Clostridiaceae</taxon>
        <taxon>Clostridium</taxon>
    </lineage>
</organism>
<keyword evidence="1" id="KW-1133">Transmembrane helix</keyword>
<evidence type="ECO:0000256" key="1">
    <source>
        <dbReference type="SAM" id="Phobius"/>
    </source>
</evidence>
<evidence type="ECO:0000313" key="2">
    <source>
        <dbReference type="EMBL" id="MBW6409163.1"/>
    </source>
</evidence>
<feature type="transmembrane region" description="Helical" evidence="1">
    <location>
        <begin position="12"/>
        <end position="31"/>
    </location>
</feature>
<dbReference type="Proteomes" id="UP001519921">
    <property type="component" value="Unassembled WGS sequence"/>
</dbReference>